<dbReference type="EMBL" id="KZ305022">
    <property type="protein sequence ID" value="PIA58387.1"/>
    <property type="molecule type" value="Genomic_DNA"/>
</dbReference>
<dbReference type="OrthoDB" id="551907at2759"/>
<reference evidence="5 6" key="1">
    <citation type="submission" date="2017-09" db="EMBL/GenBank/DDBJ databases">
        <title>WGS assembly of Aquilegia coerulea Goldsmith.</title>
        <authorList>
            <person name="Hodges S."/>
            <person name="Kramer E."/>
            <person name="Nordborg M."/>
            <person name="Tomkins J."/>
            <person name="Borevitz J."/>
            <person name="Derieg N."/>
            <person name="Yan J."/>
            <person name="Mihaltcheva S."/>
            <person name="Hayes R.D."/>
            <person name="Rokhsar D."/>
        </authorList>
    </citation>
    <scope>NUCLEOTIDE SEQUENCE [LARGE SCALE GENOMIC DNA]</scope>
    <source>
        <strain evidence="6">cv. Goldsmith</strain>
    </source>
</reference>
<dbReference type="PANTHER" id="PTHR31499:SF43">
    <property type="entry name" value="MYB FAMILY TRANSCRIPTION FACTOR APL"/>
    <property type="match status" value="1"/>
</dbReference>
<dbReference type="AlphaFoldDB" id="A0A2G5ERU4"/>
<dbReference type="NCBIfam" id="TIGR01557">
    <property type="entry name" value="myb_SHAQKYF"/>
    <property type="match status" value="1"/>
</dbReference>
<organism evidence="5 6">
    <name type="scientific">Aquilegia coerulea</name>
    <name type="common">Rocky mountain columbine</name>
    <dbReference type="NCBI Taxonomy" id="218851"/>
    <lineage>
        <taxon>Eukaryota</taxon>
        <taxon>Viridiplantae</taxon>
        <taxon>Streptophyta</taxon>
        <taxon>Embryophyta</taxon>
        <taxon>Tracheophyta</taxon>
        <taxon>Spermatophyta</taxon>
        <taxon>Magnoliopsida</taxon>
        <taxon>Ranunculales</taxon>
        <taxon>Ranunculaceae</taxon>
        <taxon>Thalictroideae</taxon>
        <taxon>Aquilegia</taxon>
    </lineage>
</organism>
<dbReference type="InParanoid" id="A0A2G5ERU4"/>
<name>A0A2G5ERU4_AQUCA</name>
<dbReference type="GO" id="GO:0003700">
    <property type="term" value="F:DNA-binding transcription factor activity"/>
    <property type="evidence" value="ECO:0007669"/>
    <property type="project" value="InterPro"/>
</dbReference>
<evidence type="ECO:0000313" key="5">
    <source>
        <dbReference type="EMBL" id="PIA58387.1"/>
    </source>
</evidence>
<keyword evidence="6" id="KW-1185">Reference proteome</keyword>
<protein>
    <submittedName>
        <fullName evidence="5">Uncharacterized protein</fullName>
    </submittedName>
</protein>
<dbReference type="GO" id="GO:0003677">
    <property type="term" value="F:DNA binding"/>
    <property type="evidence" value="ECO:0007669"/>
    <property type="project" value="InterPro"/>
</dbReference>
<evidence type="ECO:0000256" key="1">
    <source>
        <dbReference type="ARBA" id="ARBA00023015"/>
    </source>
</evidence>
<keyword evidence="2" id="KW-0804">Transcription</keyword>
<dbReference type="PANTHER" id="PTHR31499">
    <property type="entry name" value="MYB FAMILY TRANSCRIPTION FACTOR PHL11"/>
    <property type="match status" value="1"/>
</dbReference>
<dbReference type="STRING" id="218851.A0A2G5ERU4"/>
<evidence type="ECO:0000256" key="2">
    <source>
        <dbReference type="ARBA" id="ARBA00023163"/>
    </source>
</evidence>
<dbReference type="Gene3D" id="1.10.10.60">
    <property type="entry name" value="Homeodomain-like"/>
    <property type="match status" value="1"/>
</dbReference>
<keyword evidence="1" id="KW-0805">Transcription regulation</keyword>
<proteinExistence type="predicted"/>
<gene>
    <name evidence="5" type="ORF">AQUCO_00500363v1</name>
</gene>
<feature type="compositionally biased region" description="Polar residues" evidence="4">
    <location>
        <begin position="125"/>
        <end position="134"/>
    </location>
</feature>
<feature type="region of interest" description="Disordered" evidence="4">
    <location>
        <begin position="112"/>
        <end position="134"/>
    </location>
</feature>
<accession>A0A2G5ERU4</accession>
<evidence type="ECO:0000256" key="3">
    <source>
        <dbReference type="ARBA" id="ARBA00023242"/>
    </source>
</evidence>
<keyword evidence="3" id="KW-0539">Nucleus</keyword>
<dbReference type="InterPro" id="IPR006447">
    <property type="entry name" value="Myb_dom_plants"/>
</dbReference>
<sequence length="134" mass="15808">MYSGRKSNLLEQVQPHHPHHDHLLHQQQLYQHEQEMEEAMMLNNNHNKQKERGVREPLSVLLTSDAKPRLRWTNDLHERFVEAVMQLGGPITIEFTHVDVLIGKAPPLKIRERGGPRKIDKRSKQNMTYQRNLL</sequence>
<evidence type="ECO:0000256" key="4">
    <source>
        <dbReference type="SAM" id="MobiDB-lite"/>
    </source>
</evidence>
<dbReference type="Proteomes" id="UP000230069">
    <property type="component" value="Unassembled WGS sequence"/>
</dbReference>
<dbReference type="InterPro" id="IPR046955">
    <property type="entry name" value="PHR1-like"/>
</dbReference>
<evidence type="ECO:0000313" key="6">
    <source>
        <dbReference type="Proteomes" id="UP000230069"/>
    </source>
</evidence>